<organism evidence="1 2">
    <name type="scientific">Kitasatospora misakiensis</name>
    <dbReference type="NCBI Taxonomy" id="67330"/>
    <lineage>
        <taxon>Bacteria</taxon>
        <taxon>Bacillati</taxon>
        <taxon>Actinomycetota</taxon>
        <taxon>Actinomycetes</taxon>
        <taxon>Kitasatosporales</taxon>
        <taxon>Streptomycetaceae</taxon>
        <taxon>Kitasatospora</taxon>
    </lineage>
</organism>
<accession>A0ABW0X0R7</accession>
<protein>
    <submittedName>
        <fullName evidence="1">Uncharacterized protein</fullName>
    </submittedName>
</protein>
<proteinExistence type="predicted"/>
<comment type="caution">
    <text evidence="1">The sequence shown here is derived from an EMBL/GenBank/DDBJ whole genome shotgun (WGS) entry which is preliminary data.</text>
</comment>
<reference evidence="2" key="1">
    <citation type="journal article" date="2019" name="Int. J. Syst. Evol. Microbiol.">
        <title>The Global Catalogue of Microorganisms (GCM) 10K type strain sequencing project: providing services to taxonomists for standard genome sequencing and annotation.</title>
        <authorList>
            <consortium name="The Broad Institute Genomics Platform"/>
            <consortium name="The Broad Institute Genome Sequencing Center for Infectious Disease"/>
            <person name="Wu L."/>
            <person name="Ma J."/>
        </authorList>
    </citation>
    <scope>NUCLEOTIDE SEQUENCE [LARGE SCALE GENOMIC DNA]</scope>
    <source>
        <strain evidence="2">CGMCC 4.1437</strain>
    </source>
</reference>
<dbReference type="RefSeq" id="WP_380225807.1">
    <property type="nucleotide sequence ID" value="NZ_JBHSOF010000014.1"/>
</dbReference>
<dbReference type="Proteomes" id="UP001595975">
    <property type="component" value="Unassembled WGS sequence"/>
</dbReference>
<evidence type="ECO:0000313" key="2">
    <source>
        <dbReference type="Proteomes" id="UP001595975"/>
    </source>
</evidence>
<name>A0ABW0X0R7_9ACTN</name>
<keyword evidence="2" id="KW-1185">Reference proteome</keyword>
<sequence>MTTTADTAVDPQFIAYMAAFQVSVKHIAVCEPCLTMQPCETGDALHGDFAAKQAAWTAEQRLQACNERRRAKRRADSRARMALHAANELVTFGQWQDGRPTATPADVARRATAMYSGYLKGELITTIEGATALETVLAG</sequence>
<dbReference type="EMBL" id="JBHSOF010000014">
    <property type="protein sequence ID" value="MFC5664108.1"/>
    <property type="molecule type" value="Genomic_DNA"/>
</dbReference>
<gene>
    <name evidence="1" type="ORF">ACFP3U_14080</name>
</gene>
<evidence type="ECO:0000313" key="1">
    <source>
        <dbReference type="EMBL" id="MFC5664108.1"/>
    </source>
</evidence>